<keyword evidence="2" id="KW-0677">Repeat</keyword>
<dbReference type="Pfam" id="PF12799">
    <property type="entry name" value="LRR_4"/>
    <property type="match status" value="1"/>
</dbReference>
<evidence type="ECO:0000256" key="2">
    <source>
        <dbReference type="ARBA" id="ARBA00022737"/>
    </source>
</evidence>
<dbReference type="SMART" id="SM00365">
    <property type="entry name" value="LRR_SD22"/>
    <property type="match status" value="7"/>
</dbReference>
<dbReference type="EMBL" id="CAXDID020000427">
    <property type="protein sequence ID" value="CAL6090381.1"/>
    <property type="molecule type" value="Genomic_DNA"/>
</dbReference>
<keyword evidence="1" id="KW-0433">Leucine-rich repeat</keyword>
<dbReference type="InterPro" id="IPR025875">
    <property type="entry name" value="Leu-rich_rpt_4"/>
</dbReference>
<dbReference type="Gene3D" id="3.80.10.10">
    <property type="entry name" value="Ribonuclease Inhibitor"/>
    <property type="match status" value="4"/>
</dbReference>
<accession>A0AA86TQL8</accession>
<dbReference type="PANTHER" id="PTHR46652">
    <property type="entry name" value="LEUCINE-RICH REPEAT AND IQ DOMAIN-CONTAINING PROTEIN 1-RELATED"/>
    <property type="match status" value="1"/>
</dbReference>
<proteinExistence type="predicted"/>
<dbReference type="EMBL" id="CATOUU010000346">
    <property type="protein sequence ID" value="CAI9925659.1"/>
    <property type="molecule type" value="Genomic_DNA"/>
</dbReference>
<evidence type="ECO:0000313" key="4">
    <source>
        <dbReference type="EMBL" id="CAL6090381.1"/>
    </source>
</evidence>
<dbReference type="Proteomes" id="UP001642409">
    <property type="component" value="Unassembled WGS sequence"/>
</dbReference>
<evidence type="ECO:0000256" key="1">
    <source>
        <dbReference type="ARBA" id="ARBA00022614"/>
    </source>
</evidence>
<dbReference type="PROSITE" id="PS51450">
    <property type="entry name" value="LRR"/>
    <property type="match status" value="3"/>
</dbReference>
<reference evidence="4 5" key="2">
    <citation type="submission" date="2024-07" db="EMBL/GenBank/DDBJ databases">
        <authorList>
            <person name="Akdeniz Z."/>
        </authorList>
    </citation>
    <scope>NUCLEOTIDE SEQUENCE [LARGE SCALE GENOMIC DNA]</scope>
</reference>
<gene>
    <name evidence="3" type="ORF">HINF_LOCUS13304</name>
    <name evidence="4" type="ORF">HINF_LOCUS65283</name>
</gene>
<dbReference type="PANTHER" id="PTHR46652:SF3">
    <property type="entry name" value="LEUCINE-RICH REPEAT-CONTAINING PROTEIN 9"/>
    <property type="match status" value="1"/>
</dbReference>
<dbReference type="InterPro" id="IPR001611">
    <property type="entry name" value="Leu-rich_rpt"/>
</dbReference>
<organism evidence="3">
    <name type="scientific">Hexamita inflata</name>
    <dbReference type="NCBI Taxonomy" id="28002"/>
    <lineage>
        <taxon>Eukaryota</taxon>
        <taxon>Metamonada</taxon>
        <taxon>Diplomonadida</taxon>
        <taxon>Hexamitidae</taxon>
        <taxon>Hexamitinae</taxon>
        <taxon>Hexamita</taxon>
    </lineage>
</organism>
<evidence type="ECO:0000313" key="5">
    <source>
        <dbReference type="Proteomes" id="UP001642409"/>
    </source>
</evidence>
<keyword evidence="5" id="KW-1185">Reference proteome</keyword>
<dbReference type="AlphaFoldDB" id="A0AA86TQL8"/>
<reference evidence="3" key="1">
    <citation type="submission" date="2023-06" db="EMBL/GenBank/DDBJ databases">
        <authorList>
            <person name="Kurt Z."/>
        </authorList>
    </citation>
    <scope>NUCLEOTIDE SEQUENCE</scope>
</reference>
<dbReference type="InterPro" id="IPR050836">
    <property type="entry name" value="SDS22/Internalin_LRR"/>
</dbReference>
<name>A0AA86TQL8_9EUKA</name>
<comment type="caution">
    <text evidence="3">The sequence shown here is derived from an EMBL/GenBank/DDBJ whole genome shotgun (WGS) entry which is preliminary data.</text>
</comment>
<evidence type="ECO:0000313" key="3">
    <source>
        <dbReference type="EMBL" id="CAI9925659.1"/>
    </source>
</evidence>
<dbReference type="InterPro" id="IPR032675">
    <property type="entry name" value="LRR_dom_sf"/>
</dbReference>
<dbReference type="SUPFAM" id="SSF52058">
    <property type="entry name" value="L domain-like"/>
    <property type="match status" value="3"/>
</dbReference>
<protein>
    <submittedName>
        <fullName evidence="3">Uncharacterized protein</fullName>
    </submittedName>
</protein>
<sequence>MRSKFINENTSLSISNDESVFDIQFTTLLKIKQLILNNCKNVQLIRKTVSLQIDYNGFVRNNPDVKLIRSPTQLTVLKINNCKITNLAGIEQYVGLTELDVQNNKIVSIKEIKNLSLNKIIIEHNIIFDMKVLTGMKNYNTDWVQEQDEATDQDYVNYIKQTGLNIDLKQFKESIQQEKKESQQLIEKYERRYEKDMIVKYQKNVVNNSLCVQNDDQIINLNFADDLDVTNLTVDNCKNVKFVKVPVKVTSLVINNCNITNIDGVEAIKQLKSIEFVNIPVKSIKPVFSLINITSLRINNTQISNIAGIEALKQLTSVDLRNNAIILIEQLKQLSNLKQVLVDNNYIQDLEYLSNQEWISQQQSATDANLQAYLTDTNSTLTLDAFKAQIAPKKAKSDQLIAQLQVKLDNNLCNKYQPATKCQTLYIENDNTIKDLKFAEQLDLVEIILSKCVNVTFRRPPSNLQYLSLCDCNISDLSGLQNFTQLKKLQITNSPLRSLSHISSLVNLLSLQITGSKLTNIVGIGSLSKLQYLELSDNQIISIQPLQQLLQTKQFKQLHVDNNFIVDLEWLVVNYSECICRHRTASEQDYQNYIQDANLNINVAQLKSNFAVQISKSAQLIQDFVVKYESEMKAKFQGNVNTNNPNGYGDRLEIYNDPLVRDLKFVEEWGVTHLYLEGCPNARNFPRNLKRLSHYSANLKSVKFAERLTNLERLQLYSGNEIVNVNGLRALTKLKHLDLDNQRMNDLSAIDYLKAKGTLMNMEIEFNKMYRSQVSRKSTKPGCGEINYKFFISLQLHFVTTQFIQHILYIQTMFTSIHSNRQKQFVE</sequence>